<feature type="binding site" evidence="6 7">
    <location>
        <position position="62"/>
    </location>
    <ligand>
        <name>FMN</name>
        <dbReference type="ChEBI" id="CHEBI:58210"/>
    </ligand>
</feature>
<sequence>MNTPFTRFAEWLAAAEATEPNDPNAVALATATPQGRPSVRIVLLKGWDEQGFVVYTNLTGRKSLELKANPFVQLNFHWKTQRRQIRIEGPVEQVSDHEADAYFATRPRLSQAGAWASLQSRPLPDRATFETRLEEVLQRFPDEIPRPPHWSGWRIIPESIEFWQDRDGRLHDRELFTLGTDGWTSGLLYP</sequence>
<feature type="binding site" evidence="6 7">
    <location>
        <begin position="55"/>
        <end position="56"/>
    </location>
    <ligand>
        <name>FMN</name>
        <dbReference type="ChEBI" id="CHEBI:58210"/>
    </ligand>
</feature>
<feature type="binding site" evidence="6 7">
    <location>
        <position position="61"/>
    </location>
    <ligand>
        <name>FMN</name>
        <dbReference type="ChEBI" id="CHEBI:58210"/>
    </ligand>
</feature>
<dbReference type="InterPro" id="IPR019740">
    <property type="entry name" value="Pyridox_Oxase_CS"/>
</dbReference>
<comment type="catalytic activity">
    <reaction evidence="6">
        <text>pyridoxamine 5'-phosphate + O2 + H2O = pyridoxal 5'-phosphate + H2O2 + NH4(+)</text>
        <dbReference type="Rhea" id="RHEA:15817"/>
        <dbReference type="ChEBI" id="CHEBI:15377"/>
        <dbReference type="ChEBI" id="CHEBI:15379"/>
        <dbReference type="ChEBI" id="CHEBI:16240"/>
        <dbReference type="ChEBI" id="CHEBI:28938"/>
        <dbReference type="ChEBI" id="CHEBI:58451"/>
        <dbReference type="ChEBI" id="CHEBI:597326"/>
        <dbReference type="EC" id="1.4.3.5"/>
    </reaction>
</comment>
<feature type="domain" description="Pyridoxine 5'-phosphate oxidase dimerisation C-terminal" evidence="9">
    <location>
        <begin position="150"/>
        <end position="190"/>
    </location>
</feature>
<comment type="caution">
    <text evidence="10">The sequence shown here is derived from an EMBL/GenBank/DDBJ whole genome shotgun (WGS) entry which is preliminary data.</text>
</comment>
<feature type="domain" description="Pyridoxamine 5'-phosphate oxidase N-terminal" evidence="8">
    <location>
        <begin position="19"/>
        <end position="138"/>
    </location>
</feature>
<feature type="binding site" evidence="6">
    <location>
        <position position="102"/>
    </location>
    <ligand>
        <name>substrate</name>
    </ligand>
</feature>
<dbReference type="PANTHER" id="PTHR10851">
    <property type="entry name" value="PYRIDOXINE-5-PHOSPHATE OXIDASE"/>
    <property type="match status" value="1"/>
</dbReference>
<keyword evidence="5 6" id="KW-0664">Pyridoxine biosynthesis</keyword>
<keyword evidence="4 6" id="KW-0560">Oxidoreductase</keyword>
<evidence type="ECO:0000256" key="3">
    <source>
        <dbReference type="ARBA" id="ARBA00022643"/>
    </source>
</evidence>
<evidence type="ECO:0000256" key="2">
    <source>
        <dbReference type="ARBA" id="ARBA00022630"/>
    </source>
</evidence>
<dbReference type="GO" id="GO:0010181">
    <property type="term" value="F:FMN binding"/>
    <property type="evidence" value="ECO:0007669"/>
    <property type="project" value="UniProtKB-UniRule"/>
</dbReference>
<feature type="binding site" evidence="6">
    <location>
        <begin position="169"/>
        <end position="171"/>
    </location>
    <ligand>
        <name>substrate</name>
    </ligand>
</feature>
<comment type="function">
    <text evidence="6">Catalyzes the oxidation of either pyridoxine 5'-phosphate (PNP) or pyridoxamine 5'-phosphate (PMP) into pyridoxal 5'-phosphate (PLP).</text>
</comment>
<gene>
    <name evidence="6" type="primary">pdxH</name>
    <name evidence="10" type="ORF">FHS79_001572</name>
</gene>
<accession>A0A841L561</accession>
<keyword evidence="3 6" id="KW-0288">FMN</keyword>
<dbReference type="GO" id="GO:0008615">
    <property type="term" value="P:pyridoxine biosynthetic process"/>
    <property type="evidence" value="ECO:0007669"/>
    <property type="project" value="UniProtKB-UniRule"/>
</dbReference>
<organism evidence="10 11">
    <name type="scientific">Polymorphobacter multimanifer</name>
    <dbReference type="NCBI Taxonomy" id="1070431"/>
    <lineage>
        <taxon>Bacteria</taxon>
        <taxon>Pseudomonadati</taxon>
        <taxon>Pseudomonadota</taxon>
        <taxon>Alphaproteobacteria</taxon>
        <taxon>Sphingomonadales</taxon>
        <taxon>Sphingosinicellaceae</taxon>
        <taxon>Polymorphobacter</taxon>
    </lineage>
</organism>
<comment type="similarity">
    <text evidence="1 6">Belongs to the pyridoxamine 5'-phosphate oxidase family.</text>
</comment>
<evidence type="ECO:0000313" key="11">
    <source>
        <dbReference type="Proteomes" id="UP000538147"/>
    </source>
</evidence>
<reference evidence="10 11" key="1">
    <citation type="submission" date="2020-08" db="EMBL/GenBank/DDBJ databases">
        <title>Genomic Encyclopedia of Type Strains, Phase IV (KMG-IV): sequencing the most valuable type-strain genomes for metagenomic binning, comparative biology and taxonomic classification.</title>
        <authorList>
            <person name="Goeker M."/>
        </authorList>
    </citation>
    <scope>NUCLEOTIDE SEQUENCE [LARGE SCALE GENOMIC DNA]</scope>
    <source>
        <strain evidence="10 11">DSM 102189</strain>
    </source>
</reference>
<evidence type="ECO:0000256" key="1">
    <source>
        <dbReference type="ARBA" id="ARBA00007301"/>
    </source>
</evidence>
<feature type="binding site" evidence="6 7">
    <location>
        <begin position="40"/>
        <end position="45"/>
    </location>
    <ligand>
        <name>FMN</name>
        <dbReference type="ChEBI" id="CHEBI:58210"/>
    </ligand>
</feature>
<dbReference type="SUPFAM" id="SSF50475">
    <property type="entry name" value="FMN-binding split barrel"/>
    <property type="match status" value="1"/>
</dbReference>
<comment type="pathway">
    <text evidence="6">Cofactor metabolism; pyridoxal 5'-phosphate salvage; pyridoxal 5'-phosphate from pyridoxamine 5'-phosphate: step 1/1.</text>
</comment>
<evidence type="ECO:0000256" key="4">
    <source>
        <dbReference type="ARBA" id="ARBA00023002"/>
    </source>
</evidence>
<feature type="binding site" evidence="6">
    <location>
        <position position="106"/>
    </location>
    <ligand>
        <name>substrate</name>
    </ligand>
</feature>
<dbReference type="InterPro" id="IPR000659">
    <property type="entry name" value="Pyridox_Oxase"/>
</dbReference>
<proteinExistence type="inferred from homology"/>
<keyword evidence="2 6" id="KW-0285">Flavoprotein</keyword>
<dbReference type="UniPathway" id="UPA01068">
    <property type="reaction ID" value="UER00304"/>
</dbReference>
<feature type="binding site" evidence="6 7">
    <location>
        <position position="84"/>
    </location>
    <ligand>
        <name>FMN</name>
        <dbReference type="ChEBI" id="CHEBI:58210"/>
    </ligand>
</feature>
<name>A0A841L561_9SPHN</name>
<evidence type="ECO:0000256" key="5">
    <source>
        <dbReference type="ARBA" id="ARBA00023096"/>
    </source>
</evidence>
<dbReference type="EMBL" id="JACIIV010000010">
    <property type="protein sequence ID" value="MBB6227406.1"/>
    <property type="molecule type" value="Genomic_DNA"/>
</dbReference>
<dbReference type="GO" id="GO:0004733">
    <property type="term" value="F:pyridoxamine phosphate oxidase activity"/>
    <property type="evidence" value="ECO:0007669"/>
    <property type="project" value="UniProtKB-UniRule"/>
</dbReference>
<comment type="catalytic activity">
    <reaction evidence="6">
        <text>pyridoxine 5'-phosphate + O2 = pyridoxal 5'-phosphate + H2O2</text>
        <dbReference type="Rhea" id="RHEA:15149"/>
        <dbReference type="ChEBI" id="CHEBI:15379"/>
        <dbReference type="ChEBI" id="CHEBI:16240"/>
        <dbReference type="ChEBI" id="CHEBI:58589"/>
        <dbReference type="ChEBI" id="CHEBI:597326"/>
        <dbReference type="EC" id="1.4.3.5"/>
    </reaction>
</comment>
<feature type="binding site" evidence="6 7">
    <location>
        <begin position="119"/>
        <end position="120"/>
    </location>
    <ligand>
        <name>FMN</name>
        <dbReference type="ChEBI" id="CHEBI:58210"/>
    </ligand>
</feature>
<dbReference type="NCBIfam" id="NF004231">
    <property type="entry name" value="PRK05679.1"/>
    <property type="match status" value="1"/>
</dbReference>
<comment type="cofactor">
    <cofactor evidence="6 7">
        <name>FMN</name>
        <dbReference type="ChEBI" id="CHEBI:58210"/>
    </cofactor>
    <text evidence="6 7">Binds 1 FMN per subunit.</text>
</comment>
<dbReference type="HAMAP" id="MF_01629">
    <property type="entry name" value="PdxH"/>
    <property type="match status" value="1"/>
</dbReference>
<feature type="binding site" evidence="6">
    <location>
        <position position="110"/>
    </location>
    <ligand>
        <name>substrate</name>
    </ligand>
</feature>
<dbReference type="EC" id="1.4.3.5" evidence="6"/>
<dbReference type="PROSITE" id="PS01064">
    <property type="entry name" value="PYRIDOX_OXIDASE"/>
    <property type="match status" value="1"/>
</dbReference>
<dbReference type="InterPro" id="IPR012349">
    <property type="entry name" value="Split_barrel_FMN-bd"/>
</dbReference>
<dbReference type="NCBIfam" id="TIGR00558">
    <property type="entry name" value="pdxH"/>
    <property type="match status" value="1"/>
</dbReference>
<dbReference type="Pfam" id="PF01243">
    <property type="entry name" value="PNPOx_N"/>
    <property type="match status" value="1"/>
</dbReference>
<dbReference type="PANTHER" id="PTHR10851:SF0">
    <property type="entry name" value="PYRIDOXINE-5'-PHOSPHATE OXIDASE"/>
    <property type="match status" value="1"/>
</dbReference>
<evidence type="ECO:0000256" key="6">
    <source>
        <dbReference type="HAMAP-Rule" id="MF_01629"/>
    </source>
</evidence>
<evidence type="ECO:0000259" key="9">
    <source>
        <dbReference type="Pfam" id="PF10590"/>
    </source>
</evidence>
<feature type="binding site" evidence="6 7">
    <location>
        <position position="163"/>
    </location>
    <ligand>
        <name>FMN</name>
        <dbReference type="ChEBI" id="CHEBI:58210"/>
    </ligand>
</feature>
<dbReference type="RefSeq" id="WP_184197939.1">
    <property type="nucleotide sequence ID" value="NZ_JACIIV010000010.1"/>
</dbReference>
<keyword evidence="11" id="KW-1185">Reference proteome</keyword>
<dbReference type="InterPro" id="IPR011576">
    <property type="entry name" value="Pyridox_Oxase_N"/>
</dbReference>
<dbReference type="Proteomes" id="UP000538147">
    <property type="component" value="Unassembled WGS sequence"/>
</dbReference>
<protein>
    <recommendedName>
        <fullName evidence="6">Pyridoxine/pyridoxamine 5'-phosphate oxidase</fullName>
        <ecNumber evidence="6">1.4.3.5</ecNumber>
    </recommendedName>
    <alternativeName>
        <fullName evidence="6">PNP/PMP oxidase</fullName>
        <shortName evidence="6">PNPOx</shortName>
    </alternativeName>
    <alternativeName>
        <fullName evidence="6">Pyridoxal 5'-phosphate synthase</fullName>
    </alternativeName>
</protein>
<evidence type="ECO:0000256" key="7">
    <source>
        <dbReference type="PIRSR" id="PIRSR000190-2"/>
    </source>
</evidence>
<comment type="subunit">
    <text evidence="6">Homodimer.</text>
</comment>
<comment type="pathway">
    <text evidence="6">Cofactor metabolism; pyridoxal 5'-phosphate salvage; pyridoxal 5'-phosphate from pyridoxine 5'-phosphate: step 1/1.</text>
</comment>
<feature type="binding site" evidence="6">
    <location>
        <position position="45"/>
    </location>
    <ligand>
        <name>substrate</name>
    </ligand>
</feature>
<evidence type="ECO:0000313" key="10">
    <source>
        <dbReference type="EMBL" id="MBB6227406.1"/>
    </source>
</evidence>
<dbReference type="Gene3D" id="2.30.110.10">
    <property type="entry name" value="Electron Transport, Fmn-binding Protein, Chain A"/>
    <property type="match status" value="1"/>
</dbReference>
<dbReference type="AlphaFoldDB" id="A0A841L561"/>
<evidence type="ECO:0000259" key="8">
    <source>
        <dbReference type="Pfam" id="PF01243"/>
    </source>
</evidence>
<feature type="binding site" evidence="6 7">
    <location>
        <position position="173"/>
    </location>
    <ligand>
        <name>FMN</name>
        <dbReference type="ChEBI" id="CHEBI:58210"/>
    </ligand>
</feature>
<dbReference type="PIRSF" id="PIRSF000190">
    <property type="entry name" value="Pyd_amn-ph_oxd"/>
    <property type="match status" value="1"/>
</dbReference>
<dbReference type="Pfam" id="PF10590">
    <property type="entry name" value="PNP_phzG_C"/>
    <property type="match status" value="1"/>
</dbReference>
<dbReference type="InterPro" id="IPR019576">
    <property type="entry name" value="Pyridoxamine_oxidase_dimer_C"/>
</dbReference>